<keyword evidence="1" id="KW-0489">Methyltransferase</keyword>
<evidence type="ECO:0000313" key="4">
    <source>
        <dbReference type="Proteomes" id="UP000838686"/>
    </source>
</evidence>
<dbReference type="SUPFAM" id="SSF53335">
    <property type="entry name" value="S-adenosyl-L-methionine-dependent methyltransferases"/>
    <property type="match status" value="1"/>
</dbReference>
<dbReference type="EMBL" id="CAKMMF010000022">
    <property type="protein sequence ID" value="CAH1213903.1"/>
    <property type="molecule type" value="Genomic_DNA"/>
</dbReference>
<sequence length="393" mass="44249">MVSGTEALVERIRSRIELSEFAGWYIDPLGSKRTVSCISFHKYMAMCLYDLESGYYRSGAVRIGKSGDFYTSSGIGNVLGDKLASYITGLLESYNGYGDVSEWGAGTGRLSRQILNAWRKQGVSWRDRGDMTYTLVDGDPVHLEEARKSFDDEQQDEGVWKLRFMTPEEANADGWVSSKPMIVLANELLDAFPVHRVVMKEGQLWELGVCYEHEGDASSCFRYVYMPLSTERICNSLHRDGIELRDGQEVEVNLAAEDWIAQLGEGINEGAVILIDYGHSAKELAAPYRMRGTLMCYRNHIAHEDPFVSIGEQDITAHVNFTACERAALSAGWRVEYYGTQRQFLLDQGVLDDLMPHDGSNPFGEIARRNRAIRQLLLGDGMSETFKVMVLRK</sequence>
<keyword evidence="4" id="KW-1185">Reference proteome</keyword>
<dbReference type="InterPro" id="IPR038375">
    <property type="entry name" value="NDUFAF7_sf"/>
</dbReference>
<dbReference type="Gene3D" id="3.40.50.12710">
    <property type="match status" value="1"/>
</dbReference>
<proteinExistence type="predicted"/>
<name>A0ABN8GWH8_9BACL</name>
<protein>
    <recommendedName>
        <fullName evidence="5">SAM-dependent methyltransferase</fullName>
    </recommendedName>
</protein>
<keyword evidence="2" id="KW-0808">Transferase</keyword>
<organism evidence="3 4">
    <name type="scientific">Paenibacillus plantiphilus</name>
    <dbReference type="NCBI Taxonomy" id="2905650"/>
    <lineage>
        <taxon>Bacteria</taxon>
        <taxon>Bacillati</taxon>
        <taxon>Bacillota</taxon>
        <taxon>Bacilli</taxon>
        <taxon>Bacillales</taxon>
        <taxon>Paenibacillaceae</taxon>
        <taxon>Paenibacillus</taxon>
    </lineage>
</organism>
<gene>
    <name evidence="3" type="ORF">PAECIP111893_03732</name>
</gene>
<dbReference type="Proteomes" id="UP000838686">
    <property type="component" value="Unassembled WGS sequence"/>
</dbReference>
<evidence type="ECO:0000313" key="3">
    <source>
        <dbReference type="EMBL" id="CAH1213903.1"/>
    </source>
</evidence>
<dbReference type="Pfam" id="PF02636">
    <property type="entry name" value="Methyltransf_28"/>
    <property type="match status" value="1"/>
</dbReference>
<reference evidence="3" key="1">
    <citation type="submission" date="2022-01" db="EMBL/GenBank/DDBJ databases">
        <authorList>
            <person name="Criscuolo A."/>
        </authorList>
    </citation>
    <scope>NUCLEOTIDE SEQUENCE</scope>
    <source>
        <strain evidence="3">CIP111893</strain>
    </source>
</reference>
<dbReference type="PANTHER" id="PTHR12049:SF7">
    <property type="entry name" value="PROTEIN ARGININE METHYLTRANSFERASE NDUFAF7, MITOCHONDRIAL"/>
    <property type="match status" value="1"/>
</dbReference>
<evidence type="ECO:0008006" key="5">
    <source>
        <dbReference type="Google" id="ProtNLM"/>
    </source>
</evidence>
<dbReference type="InterPro" id="IPR003788">
    <property type="entry name" value="NDUFAF7"/>
</dbReference>
<evidence type="ECO:0000256" key="2">
    <source>
        <dbReference type="ARBA" id="ARBA00022679"/>
    </source>
</evidence>
<evidence type="ECO:0000256" key="1">
    <source>
        <dbReference type="ARBA" id="ARBA00022603"/>
    </source>
</evidence>
<accession>A0ABN8GWH8</accession>
<comment type="caution">
    <text evidence="3">The sequence shown here is derived from an EMBL/GenBank/DDBJ whole genome shotgun (WGS) entry which is preliminary data.</text>
</comment>
<dbReference type="RefSeq" id="WP_236344094.1">
    <property type="nucleotide sequence ID" value="NZ_CAKMMF010000022.1"/>
</dbReference>
<dbReference type="PANTHER" id="PTHR12049">
    <property type="entry name" value="PROTEIN ARGININE METHYLTRANSFERASE NDUFAF7, MITOCHONDRIAL"/>
    <property type="match status" value="1"/>
</dbReference>
<dbReference type="InterPro" id="IPR029063">
    <property type="entry name" value="SAM-dependent_MTases_sf"/>
</dbReference>